<reference evidence="1" key="1">
    <citation type="submission" date="2020-05" db="EMBL/GenBank/DDBJ databases">
        <authorList>
            <person name="Chiriac C."/>
            <person name="Salcher M."/>
            <person name="Ghai R."/>
            <person name="Kavagutti S V."/>
        </authorList>
    </citation>
    <scope>NUCLEOTIDE SEQUENCE</scope>
</reference>
<accession>A0A6J7KS67</accession>
<proteinExistence type="predicted"/>
<dbReference type="EMBL" id="CAFBMK010000410">
    <property type="protein sequence ID" value="CAB4956564.1"/>
    <property type="molecule type" value="Genomic_DNA"/>
</dbReference>
<name>A0A6J7KS67_9ZZZZ</name>
<sequence>MDNELVKRLAWSGLVAGLGVASSLAAQRVAALIWRRAFGEEPPE</sequence>
<organism evidence="1">
    <name type="scientific">freshwater metagenome</name>
    <dbReference type="NCBI Taxonomy" id="449393"/>
    <lineage>
        <taxon>unclassified sequences</taxon>
        <taxon>metagenomes</taxon>
        <taxon>ecological metagenomes</taxon>
    </lineage>
</organism>
<protein>
    <submittedName>
        <fullName evidence="1">Unannotated protein</fullName>
    </submittedName>
</protein>
<gene>
    <name evidence="1" type="ORF">UFOPK3564_03790</name>
</gene>
<dbReference type="AlphaFoldDB" id="A0A6J7KS67"/>
<evidence type="ECO:0000313" key="1">
    <source>
        <dbReference type="EMBL" id="CAB4956564.1"/>
    </source>
</evidence>